<dbReference type="InterPro" id="IPR029063">
    <property type="entry name" value="SAM-dependent_MTases_sf"/>
</dbReference>
<protein>
    <recommendedName>
        <fullName evidence="2">SAM-dependent methyltransferase</fullName>
    </recommendedName>
</protein>
<reference evidence="1" key="1">
    <citation type="submission" date="2018-06" db="EMBL/GenBank/DDBJ databases">
        <authorList>
            <person name="Zhirakovskaya E."/>
        </authorList>
    </citation>
    <scope>NUCLEOTIDE SEQUENCE</scope>
</reference>
<name>A0A3B1BVM3_9ZZZZ</name>
<sequence length="234" mass="26615">MSANKKNLELDRVVFYGRSLSEYEKFFDLDIPSLEGKTVLDCPAGASSFVAEATKLGIHAVGVDSMYGPNLKNMIDQGTADIEHVMDGLSRVNHLFNWDYFSSLENLRKKRAEALSLFAEDYPIGVMENRYFRAELPHLPYDDAVFDLVLSGHFLFTYGDRFDYSFHLASVREMLRVCCGELRIYPLMRLDAKPSEYISDLLSDLKKEGVKANILPVPFEFQKGADKMLTLSRV</sequence>
<organism evidence="1">
    <name type="scientific">hydrothermal vent metagenome</name>
    <dbReference type="NCBI Taxonomy" id="652676"/>
    <lineage>
        <taxon>unclassified sequences</taxon>
        <taxon>metagenomes</taxon>
        <taxon>ecological metagenomes</taxon>
    </lineage>
</organism>
<accession>A0A3B1BVM3</accession>
<evidence type="ECO:0008006" key="2">
    <source>
        <dbReference type="Google" id="ProtNLM"/>
    </source>
</evidence>
<evidence type="ECO:0000313" key="1">
    <source>
        <dbReference type="EMBL" id="VAX19782.1"/>
    </source>
</evidence>
<gene>
    <name evidence="1" type="ORF">MNBD_NITROSPINAE04-904</name>
</gene>
<proteinExistence type="predicted"/>
<dbReference type="Gene3D" id="3.40.50.150">
    <property type="entry name" value="Vaccinia Virus protein VP39"/>
    <property type="match status" value="1"/>
</dbReference>
<dbReference type="SUPFAM" id="SSF53335">
    <property type="entry name" value="S-adenosyl-L-methionine-dependent methyltransferases"/>
    <property type="match status" value="1"/>
</dbReference>
<dbReference type="AlphaFoldDB" id="A0A3B1BVM3"/>
<dbReference type="EMBL" id="UOGA01000163">
    <property type="protein sequence ID" value="VAX19782.1"/>
    <property type="molecule type" value="Genomic_DNA"/>
</dbReference>